<dbReference type="KEGG" id="psoj:PHYSODRAFT_484371"/>
<dbReference type="AlphaFoldDB" id="G4YYG8"/>
<dbReference type="Gene3D" id="1.10.510.10">
    <property type="entry name" value="Transferase(Phosphotransferase) domain 1"/>
    <property type="match status" value="1"/>
</dbReference>
<evidence type="ECO:0000259" key="7">
    <source>
        <dbReference type="PROSITE" id="PS50011"/>
    </source>
</evidence>
<dbReference type="OMA" id="NYMDAML"/>
<dbReference type="GO" id="GO:0005634">
    <property type="term" value="C:nucleus"/>
    <property type="evidence" value="ECO:0007669"/>
    <property type="project" value="TreeGrafter"/>
</dbReference>
<dbReference type="InterPro" id="IPR000719">
    <property type="entry name" value="Prot_kinase_dom"/>
</dbReference>
<dbReference type="PANTHER" id="PTHR24345">
    <property type="entry name" value="SERINE/THREONINE-PROTEIN KINASE PLK"/>
    <property type="match status" value="1"/>
</dbReference>
<evidence type="ECO:0000256" key="1">
    <source>
        <dbReference type="ARBA" id="ARBA00022527"/>
    </source>
</evidence>
<evidence type="ECO:0000256" key="2">
    <source>
        <dbReference type="ARBA" id="ARBA00022679"/>
    </source>
</evidence>
<dbReference type="Proteomes" id="UP000002640">
    <property type="component" value="Unassembled WGS sequence"/>
</dbReference>
<dbReference type="SMR" id="G4YYG8"/>
<feature type="compositionally biased region" description="Pro residues" evidence="6">
    <location>
        <begin position="46"/>
        <end position="58"/>
    </location>
</feature>
<evidence type="ECO:0000256" key="6">
    <source>
        <dbReference type="SAM" id="MobiDB-lite"/>
    </source>
</evidence>
<evidence type="ECO:0000256" key="5">
    <source>
        <dbReference type="ARBA" id="ARBA00022840"/>
    </source>
</evidence>
<dbReference type="InParanoid" id="G4YYG8"/>
<dbReference type="PROSITE" id="PS50011">
    <property type="entry name" value="PROTEIN_KINASE_DOM"/>
    <property type="match status" value="1"/>
</dbReference>
<feature type="region of interest" description="Disordered" evidence="6">
    <location>
        <begin position="18"/>
        <end position="71"/>
    </location>
</feature>
<dbReference type="EMBL" id="JH159152">
    <property type="protein sequence ID" value="EGZ24555.1"/>
    <property type="molecule type" value="Genomic_DNA"/>
</dbReference>
<keyword evidence="1" id="KW-0723">Serine/threonine-protein kinase</keyword>
<dbReference type="STRING" id="1094619.G4YYG8"/>
<keyword evidence="9" id="KW-1185">Reference proteome</keyword>
<feature type="compositionally biased region" description="Low complexity" evidence="6">
    <location>
        <begin position="18"/>
        <end position="32"/>
    </location>
</feature>
<proteinExistence type="predicted"/>
<keyword evidence="3" id="KW-0547">Nucleotide-binding</keyword>
<evidence type="ECO:0000256" key="3">
    <source>
        <dbReference type="ARBA" id="ARBA00022741"/>
    </source>
</evidence>
<evidence type="ECO:0000256" key="4">
    <source>
        <dbReference type="ARBA" id="ARBA00022777"/>
    </source>
</evidence>
<gene>
    <name evidence="8" type="ORF">PHYSODRAFT_484371</name>
</gene>
<sequence>MGLLRNYMDAMLTATFSPFSSPRGSGSATTPKTSKKKSAAAASTPRTPPQPAPEPAPMMPIATPTTVTRSPPQRLSDFKVLETLAPALFGEVLLCLDSKTGRQFAVKRVDLRCARARVTIGKQIRVVESLQQERAVHRKLVAAQTSNLLLLEEEVQCGGNLYLVFPFCSGGDLFDVVRHSPLDGRLPEATARRFLRDVVRGLLCMKQNGLAHRDISLENVLLDAEGVCHVCDFGLATQHGKPLAPGRVGKAWYMAPEVFAAKEPYDPLAADMWSLGVLLAIMLAGAPLVEKPTSEDRQFRVLSHGGGVRKLRRVFPRKLSEVTWDLLEKLLSMDPRKRPTLEQVVEHPFLTSDLHHHTPNYSNCFSR</sequence>
<keyword evidence="5" id="KW-0067">ATP-binding</keyword>
<organism evidence="8 9">
    <name type="scientific">Phytophthora sojae (strain P6497)</name>
    <name type="common">Soybean stem and root rot agent</name>
    <name type="synonym">Phytophthora megasperma f. sp. glycines</name>
    <dbReference type="NCBI Taxonomy" id="1094619"/>
    <lineage>
        <taxon>Eukaryota</taxon>
        <taxon>Sar</taxon>
        <taxon>Stramenopiles</taxon>
        <taxon>Oomycota</taxon>
        <taxon>Peronosporomycetes</taxon>
        <taxon>Peronosporales</taxon>
        <taxon>Peronosporaceae</taxon>
        <taxon>Phytophthora</taxon>
    </lineage>
</organism>
<dbReference type="GO" id="GO:0004674">
    <property type="term" value="F:protein serine/threonine kinase activity"/>
    <property type="evidence" value="ECO:0007669"/>
    <property type="project" value="UniProtKB-KW"/>
</dbReference>
<dbReference type="GeneID" id="20655741"/>
<name>G4YYG8_PHYSP</name>
<dbReference type="GO" id="GO:0005524">
    <property type="term" value="F:ATP binding"/>
    <property type="evidence" value="ECO:0007669"/>
    <property type="project" value="UniProtKB-KW"/>
</dbReference>
<accession>G4YYG8</accession>
<feature type="domain" description="Protein kinase" evidence="7">
    <location>
        <begin position="78"/>
        <end position="350"/>
    </location>
</feature>
<protein>
    <recommendedName>
        <fullName evidence="7">Protein kinase domain-containing protein</fullName>
    </recommendedName>
</protein>
<dbReference type="PANTHER" id="PTHR24345:SF91">
    <property type="entry name" value="SERINE_THREONINE-PROTEIN KINASE PLK4"/>
    <property type="match status" value="1"/>
</dbReference>
<dbReference type="Pfam" id="PF00069">
    <property type="entry name" value="Pkinase"/>
    <property type="match status" value="1"/>
</dbReference>
<keyword evidence="2" id="KW-0808">Transferase</keyword>
<dbReference type="SUPFAM" id="SSF56112">
    <property type="entry name" value="Protein kinase-like (PK-like)"/>
    <property type="match status" value="1"/>
</dbReference>
<keyword evidence="4" id="KW-0418">Kinase</keyword>
<evidence type="ECO:0000313" key="8">
    <source>
        <dbReference type="EMBL" id="EGZ24555.1"/>
    </source>
</evidence>
<dbReference type="InterPro" id="IPR011009">
    <property type="entry name" value="Kinase-like_dom_sf"/>
</dbReference>
<evidence type="ECO:0000313" key="9">
    <source>
        <dbReference type="Proteomes" id="UP000002640"/>
    </source>
</evidence>
<dbReference type="RefSeq" id="XP_009519843.1">
    <property type="nucleotide sequence ID" value="XM_009521548.1"/>
</dbReference>
<reference evidence="8 9" key="1">
    <citation type="journal article" date="2006" name="Science">
        <title>Phytophthora genome sequences uncover evolutionary origins and mechanisms of pathogenesis.</title>
        <authorList>
            <person name="Tyler B.M."/>
            <person name="Tripathy S."/>
            <person name="Zhang X."/>
            <person name="Dehal P."/>
            <person name="Jiang R.H."/>
            <person name="Aerts A."/>
            <person name="Arredondo F.D."/>
            <person name="Baxter L."/>
            <person name="Bensasson D."/>
            <person name="Beynon J.L."/>
            <person name="Chapman J."/>
            <person name="Damasceno C.M."/>
            <person name="Dorrance A.E."/>
            <person name="Dou D."/>
            <person name="Dickerman A.W."/>
            <person name="Dubchak I.L."/>
            <person name="Garbelotto M."/>
            <person name="Gijzen M."/>
            <person name="Gordon S.G."/>
            <person name="Govers F."/>
            <person name="Grunwald N.J."/>
            <person name="Huang W."/>
            <person name="Ivors K.L."/>
            <person name="Jones R.W."/>
            <person name="Kamoun S."/>
            <person name="Krampis K."/>
            <person name="Lamour K.H."/>
            <person name="Lee M.K."/>
            <person name="McDonald W.H."/>
            <person name="Medina M."/>
            <person name="Meijer H.J."/>
            <person name="Nordberg E.K."/>
            <person name="Maclean D.J."/>
            <person name="Ospina-Giraldo M.D."/>
            <person name="Morris P.F."/>
            <person name="Phuntumart V."/>
            <person name="Putnam N.H."/>
            <person name="Rash S."/>
            <person name="Rose J.K."/>
            <person name="Sakihama Y."/>
            <person name="Salamov A.A."/>
            <person name="Savidor A."/>
            <person name="Scheuring C.F."/>
            <person name="Smith B.M."/>
            <person name="Sobral B.W."/>
            <person name="Terry A."/>
            <person name="Torto-Alalibo T.A."/>
            <person name="Win J."/>
            <person name="Xu Z."/>
            <person name="Zhang H."/>
            <person name="Grigoriev I.V."/>
            <person name="Rokhsar D.S."/>
            <person name="Boore J.L."/>
        </authorList>
    </citation>
    <scope>NUCLEOTIDE SEQUENCE [LARGE SCALE GENOMIC DNA]</scope>
    <source>
        <strain evidence="8 9">P6497</strain>
    </source>
</reference>